<dbReference type="PIRSF" id="PIRSF032285">
    <property type="entry name" value="UCP032285"/>
    <property type="match status" value="1"/>
</dbReference>
<comment type="caution">
    <text evidence="1">The sequence shown here is derived from an EMBL/GenBank/DDBJ whole genome shotgun (WGS) entry which is preliminary data.</text>
</comment>
<proteinExistence type="predicted"/>
<dbReference type="Proteomes" id="UP000196102">
    <property type="component" value="Unassembled WGS sequence"/>
</dbReference>
<dbReference type="Pfam" id="PF08877">
    <property type="entry name" value="MepB-like"/>
    <property type="match status" value="1"/>
</dbReference>
<dbReference type="AlphaFoldDB" id="A0A1Z8AG48"/>
<accession>A0A1Z8AG48</accession>
<evidence type="ECO:0000313" key="2">
    <source>
        <dbReference type="Proteomes" id="UP000196102"/>
    </source>
</evidence>
<reference evidence="2" key="1">
    <citation type="journal article" date="2017" name="Proc. Natl. Acad. Sci. U.S.A.">
        <title>Simulation of Deepwater Horizon oil plume reveals substrate specialization within a complex community of hydrocarbon-degraders.</title>
        <authorList>
            <person name="Hu P."/>
            <person name="Dubinsky E.A."/>
            <person name="Probst A.J."/>
            <person name="Wang J."/>
            <person name="Sieber C.M.K."/>
            <person name="Tom L.M."/>
            <person name="Gardinali P."/>
            <person name="Banfield J.F."/>
            <person name="Atlas R.M."/>
            <person name="Andersen G.L."/>
        </authorList>
    </citation>
    <scope>NUCLEOTIDE SEQUENCE [LARGE SCALE GENOMIC DNA]</scope>
</reference>
<sequence length="164" mass="19380">MNDHLKIIKEEVYERCNLYLTGYQKELESKEYDACTFQLNELKIIFRSSKITPKKIGQFVTFWKRNGNGPIEPFEESDAFDFFVVNVRTEINMGQFVFPKSILVKNGIVSTSKKEGKRAIRVYPSWDQPTNTTAMRTQKWQLDYFFKVNKDVDYEKVKQLYCGN</sequence>
<gene>
    <name evidence="1" type="ORF">A9Q93_14080</name>
</gene>
<dbReference type="EMBL" id="MAAX01000214">
    <property type="protein sequence ID" value="OUS09321.1"/>
    <property type="molecule type" value="Genomic_DNA"/>
</dbReference>
<name>A0A1Z8AG48_9FLAO</name>
<dbReference type="RefSeq" id="WP_303688082.1">
    <property type="nucleotide sequence ID" value="NZ_CAJXYO010000034.1"/>
</dbReference>
<dbReference type="Gene3D" id="3.40.1350.140">
    <property type="entry name" value="MepB-like"/>
    <property type="match status" value="1"/>
</dbReference>
<dbReference type="InterPro" id="IPR038231">
    <property type="entry name" value="MepB-like_sf"/>
</dbReference>
<organism evidence="1 2">
    <name type="scientific">Nonlabens dokdonensis</name>
    <dbReference type="NCBI Taxonomy" id="328515"/>
    <lineage>
        <taxon>Bacteria</taxon>
        <taxon>Pseudomonadati</taxon>
        <taxon>Bacteroidota</taxon>
        <taxon>Flavobacteriia</taxon>
        <taxon>Flavobacteriales</taxon>
        <taxon>Flavobacteriaceae</taxon>
        <taxon>Nonlabens</taxon>
    </lineage>
</organism>
<dbReference type="InterPro" id="IPR011235">
    <property type="entry name" value="MepB-like"/>
</dbReference>
<protein>
    <submittedName>
        <fullName evidence="1">MepB family protein</fullName>
    </submittedName>
</protein>
<evidence type="ECO:0000313" key="1">
    <source>
        <dbReference type="EMBL" id="OUS09321.1"/>
    </source>
</evidence>